<dbReference type="PANTHER" id="PTHR22642">
    <property type="entry name" value="IMIDAZOLONEPROPIONASE"/>
    <property type="match status" value="1"/>
</dbReference>
<dbReference type="Gene3D" id="3.10.310.70">
    <property type="match status" value="1"/>
</dbReference>
<name>A0A1R4KDC0_9MICO</name>
<dbReference type="Gene3D" id="2.30.40.10">
    <property type="entry name" value="Urease, subunit C, domain 1"/>
    <property type="match status" value="1"/>
</dbReference>
<organism evidence="2 3">
    <name type="scientific">Mycetocola reblochoni REB411</name>
    <dbReference type="NCBI Taxonomy" id="1255698"/>
    <lineage>
        <taxon>Bacteria</taxon>
        <taxon>Bacillati</taxon>
        <taxon>Actinomycetota</taxon>
        <taxon>Actinomycetes</taxon>
        <taxon>Micrococcales</taxon>
        <taxon>Microbacteriaceae</taxon>
        <taxon>Mycetocola</taxon>
    </lineage>
</organism>
<sequence>MRAAVIRDVRWPAGTDRLDVWILDGRIAAVLPHEASGAGEAALAVVPAGVDVPDDAVVEVWQGRGRVVIPGLWDEHTHFRQWALSRRRLDLSGADSAQDAAARVAAALGSRTGPAGVRFDGAGFRDALWADEPTTAMLDAVSTETPIVLISADLHCGWMNSAGLRSMGLDEEATGPVREDDWIPHLDRLALDDAHTLPALAEAAAAAAARGVVGVVDMETDDNVRLWPERVEAGVTSLRVEAAVWAHQLDEAVAAGRRTGQLLGASGRRPAGDEPDALVSVGPMKVIVDGSLNTRTAFCFDRYAGLADGDPDPHGYLAVTPEELLELLGRAIAAGFVPAVHAIGDRANRLVLDAYETLRDAGTAVAGSRIEHAQLLADEDIPRFAELGVIASVQPEHAMDDRDVSDQYWPGQAERSIPVRSLVDAGATVRFGSDAPVAPLDPWTAIAAAVTRSRDGRPPWGADQRIGRRAAIAAAARGRESLEAGAVADLVLLDADPVECDEATLREMPVALTLLAGRPTWATETSSTVPPARA</sequence>
<reference evidence="3" key="1">
    <citation type="submission" date="2017-02" db="EMBL/GenBank/DDBJ databases">
        <authorList>
            <person name="Dridi B."/>
        </authorList>
    </citation>
    <scope>NUCLEOTIDE SEQUENCE [LARGE SCALE GENOMIC DNA]</scope>
    <source>
        <strain evidence="3">EB411</strain>
    </source>
</reference>
<dbReference type="InterPro" id="IPR013108">
    <property type="entry name" value="Amidohydro_3"/>
</dbReference>
<dbReference type="GO" id="GO:0016810">
    <property type="term" value="F:hydrolase activity, acting on carbon-nitrogen (but not peptide) bonds"/>
    <property type="evidence" value="ECO:0007669"/>
    <property type="project" value="InterPro"/>
</dbReference>
<dbReference type="SUPFAM" id="SSF51338">
    <property type="entry name" value="Composite domain of metallo-dependent hydrolases"/>
    <property type="match status" value="1"/>
</dbReference>
<dbReference type="InterPro" id="IPR032466">
    <property type="entry name" value="Metal_Hydrolase"/>
</dbReference>
<evidence type="ECO:0000313" key="2">
    <source>
        <dbReference type="EMBL" id="SJN42310.1"/>
    </source>
</evidence>
<evidence type="ECO:0000259" key="1">
    <source>
        <dbReference type="Pfam" id="PF07969"/>
    </source>
</evidence>
<dbReference type="SUPFAM" id="SSF51556">
    <property type="entry name" value="Metallo-dependent hydrolases"/>
    <property type="match status" value="1"/>
</dbReference>
<dbReference type="RefSeq" id="WP_087138636.1">
    <property type="nucleotide sequence ID" value="NZ_FUKR01000078.1"/>
</dbReference>
<keyword evidence="3" id="KW-1185">Reference proteome</keyword>
<dbReference type="Proteomes" id="UP000196778">
    <property type="component" value="Unassembled WGS sequence"/>
</dbReference>
<evidence type="ECO:0000313" key="3">
    <source>
        <dbReference type="Proteomes" id="UP000196778"/>
    </source>
</evidence>
<dbReference type="AlphaFoldDB" id="A0A1R4KDC0"/>
<dbReference type="EMBL" id="FUKR01000078">
    <property type="protein sequence ID" value="SJN42310.1"/>
    <property type="molecule type" value="Genomic_DNA"/>
</dbReference>
<dbReference type="OrthoDB" id="3238066at2"/>
<feature type="domain" description="Amidohydrolase 3" evidence="1">
    <location>
        <begin position="64"/>
        <end position="519"/>
    </location>
</feature>
<protein>
    <submittedName>
        <fullName evidence="2">Exoenzymes regulatory protein AepA</fullName>
    </submittedName>
</protein>
<accession>A0A1R4KDC0</accession>
<proteinExistence type="predicted"/>
<dbReference type="Gene3D" id="3.20.20.140">
    <property type="entry name" value="Metal-dependent hydrolases"/>
    <property type="match status" value="1"/>
</dbReference>
<gene>
    <name evidence="2" type="ORF">FM119_13190</name>
</gene>
<dbReference type="InterPro" id="IPR011059">
    <property type="entry name" value="Metal-dep_hydrolase_composite"/>
</dbReference>
<dbReference type="Pfam" id="PF07969">
    <property type="entry name" value="Amidohydro_3"/>
    <property type="match status" value="1"/>
</dbReference>
<dbReference type="PANTHER" id="PTHR22642:SF2">
    <property type="entry name" value="PROTEIN LONG AFTER FAR-RED 3"/>
    <property type="match status" value="1"/>
</dbReference>